<protein>
    <submittedName>
        <fullName evidence="2">DNA-binding protein</fullName>
    </submittedName>
</protein>
<accession>A0A022KV90</accession>
<evidence type="ECO:0000313" key="3">
    <source>
        <dbReference type="Proteomes" id="UP000019754"/>
    </source>
</evidence>
<dbReference type="InterPro" id="IPR002145">
    <property type="entry name" value="CopG"/>
</dbReference>
<dbReference type="InterPro" id="IPR010985">
    <property type="entry name" value="Ribbon_hlx_hlx"/>
</dbReference>
<keyword evidence="3" id="KW-1185">Reference proteome</keyword>
<name>A0A022KV90_9MICO</name>
<reference evidence="2 3" key="1">
    <citation type="journal article" date="2013" name="Genome Announc.">
        <title>Draft genome sequence of an Actinobacterium, Brachybacterium muris strain UCD-AY4.</title>
        <authorList>
            <person name="Lo J.R."/>
            <person name="Lang J.M."/>
            <person name="Darling A.E."/>
            <person name="Eisen J.A."/>
            <person name="Coil D.A."/>
        </authorList>
    </citation>
    <scope>NUCLEOTIDE SEQUENCE [LARGE SCALE GENOMIC DNA]</scope>
    <source>
        <strain evidence="2 3">UCD-AY4</strain>
    </source>
</reference>
<gene>
    <name evidence="2" type="ORF">D641_0105940</name>
</gene>
<dbReference type="CDD" id="cd21631">
    <property type="entry name" value="RHH_CopG_NikR-like"/>
    <property type="match status" value="1"/>
</dbReference>
<dbReference type="GO" id="GO:0003677">
    <property type="term" value="F:DNA binding"/>
    <property type="evidence" value="ECO:0007669"/>
    <property type="project" value="UniProtKB-KW"/>
</dbReference>
<proteinExistence type="predicted"/>
<dbReference type="STRING" id="1249481.D641_0105940"/>
<comment type="caution">
    <text evidence="2">The sequence shown here is derived from an EMBL/GenBank/DDBJ whole genome shotgun (WGS) entry which is preliminary data.</text>
</comment>
<evidence type="ECO:0000259" key="1">
    <source>
        <dbReference type="Pfam" id="PF01402"/>
    </source>
</evidence>
<dbReference type="Pfam" id="PF01402">
    <property type="entry name" value="RHH_1"/>
    <property type="match status" value="1"/>
</dbReference>
<dbReference type="HOGENOM" id="CLU_3005139_0_0_11"/>
<dbReference type="AlphaFoldDB" id="A0A022KV90"/>
<dbReference type="SUPFAM" id="SSF47598">
    <property type="entry name" value="Ribbon-helix-helix"/>
    <property type="match status" value="1"/>
</dbReference>
<feature type="domain" description="Ribbon-helix-helix protein CopG" evidence="1">
    <location>
        <begin position="2"/>
        <end position="39"/>
    </location>
</feature>
<organism evidence="2 3">
    <name type="scientific">Brachybacterium muris UCD-AY4</name>
    <dbReference type="NCBI Taxonomy" id="1249481"/>
    <lineage>
        <taxon>Bacteria</taxon>
        <taxon>Bacillati</taxon>
        <taxon>Actinomycetota</taxon>
        <taxon>Actinomycetes</taxon>
        <taxon>Micrococcales</taxon>
        <taxon>Dermabacteraceae</taxon>
        <taxon>Brachybacterium</taxon>
    </lineage>
</organism>
<sequence length="56" mass="6396">MQFNVYLPKDLVVAVKHRAIDESSSLSELVRRALVQYLDGAQHDAPPPHRDPEETR</sequence>
<dbReference type="EMBL" id="AORC01000006">
    <property type="protein sequence ID" value="EYT49897.1"/>
    <property type="molecule type" value="Genomic_DNA"/>
</dbReference>
<keyword evidence="2" id="KW-0238">DNA-binding</keyword>
<dbReference type="GO" id="GO:0006355">
    <property type="term" value="P:regulation of DNA-templated transcription"/>
    <property type="evidence" value="ECO:0007669"/>
    <property type="project" value="InterPro"/>
</dbReference>
<evidence type="ECO:0000313" key="2">
    <source>
        <dbReference type="EMBL" id="EYT49897.1"/>
    </source>
</evidence>
<dbReference type="Proteomes" id="UP000019754">
    <property type="component" value="Unassembled WGS sequence"/>
</dbReference>